<dbReference type="InterPro" id="IPR018062">
    <property type="entry name" value="HTH_AraC-typ_CS"/>
</dbReference>
<keyword evidence="3" id="KW-0804">Transcription</keyword>
<dbReference type="EMBL" id="JH651384">
    <property type="protein sequence ID" value="EIJ36109.1"/>
    <property type="molecule type" value="Genomic_DNA"/>
</dbReference>
<name>A0A656HLE4_THINJ</name>
<keyword evidence="6" id="KW-1185">Reference proteome</keyword>
<protein>
    <submittedName>
        <fullName evidence="5">Transcriptional regulator, AraC family</fullName>
    </submittedName>
</protein>
<evidence type="ECO:0000313" key="6">
    <source>
        <dbReference type="Proteomes" id="UP000005317"/>
    </source>
</evidence>
<evidence type="ECO:0000256" key="3">
    <source>
        <dbReference type="ARBA" id="ARBA00023163"/>
    </source>
</evidence>
<dbReference type="GO" id="GO:0003700">
    <property type="term" value="F:DNA-binding transcription factor activity"/>
    <property type="evidence" value="ECO:0007669"/>
    <property type="project" value="InterPro"/>
</dbReference>
<dbReference type="SUPFAM" id="SSF46689">
    <property type="entry name" value="Homeodomain-like"/>
    <property type="match status" value="2"/>
</dbReference>
<dbReference type="PROSITE" id="PS00041">
    <property type="entry name" value="HTH_ARAC_FAMILY_1"/>
    <property type="match status" value="1"/>
</dbReference>
<feature type="domain" description="HTH araC/xylS-type" evidence="4">
    <location>
        <begin position="232"/>
        <end position="333"/>
    </location>
</feature>
<dbReference type="AlphaFoldDB" id="A0A656HLE4"/>
<dbReference type="InterPro" id="IPR035418">
    <property type="entry name" value="AraC-bd_2"/>
</dbReference>
<accession>A0A656HLE4</accession>
<dbReference type="Gene3D" id="1.10.10.60">
    <property type="entry name" value="Homeodomain-like"/>
    <property type="match status" value="1"/>
</dbReference>
<organism evidence="5 6">
    <name type="scientific">Thiothrix nivea (strain ATCC 35100 / DSM 5205 / JP2)</name>
    <dbReference type="NCBI Taxonomy" id="870187"/>
    <lineage>
        <taxon>Bacteria</taxon>
        <taxon>Pseudomonadati</taxon>
        <taxon>Pseudomonadota</taxon>
        <taxon>Gammaproteobacteria</taxon>
        <taxon>Thiotrichales</taxon>
        <taxon>Thiotrichaceae</taxon>
        <taxon>Thiothrix</taxon>
    </lineage>
</organism>
<dbReference type="InterPro" id="IPR018060">
    <property type="entry name" value="HTH_AraC"/>
</dbReference>
<evidence type="ECO:0000259" key="4">
    <source>
        <dbReference type="PROSITE" id="PS01124"/>
    </source>
</evidence>
<dbReference type="OrthoDB" id="6003540at2"/>
<proteinExistence type="predicted"/>
<keyword evidence="2" id="KW-0238">DNA-binding</keyword>
<dbReference type="PROSITE" id="PS01124">
    <property type="entry name" value="HTH_ARAC_FAMILY_2"/>
    <property type="match status" value="1"/>
</dbReference>
<dbReference type="InterPro" id="IPR009057">
    <property type="entry name" value="Homeodomain-like_sf"/>
</dbReference>
<dbReference type="Proteomes" id="UP000005317">
    <property type="component" value="Unassembled WGS sequence"/>
</dbReference>
<reference evidence="6" key="1">
    <citation type="journal article" date="2011" name="Stand. Genomic Sci.">
        <title>Genome sequence of the filamentous, gliding Thiothrix nivea neotype strain (JP2(T)).</title>
        <authorList>
            <person name="Lapidus A."/>
            <person name="Nolan M."/>
            <person name="Lucas S."/>
            <person name="Glavina Del Rio T."/>
            <person name="Tice H."/>
            <person name="Cheng J.F."/>
            <person name="Tapia R."/>
            <person name="Han C."/>
            <person name="Goodwin L."/>
            <person name="Pitluck S."/>
            <person name="Liolios K."/>
            <person name="Pagani I."/>
            <person name="Ivanova N."/>
            <person name="Huntemann M."/>
            <person name="Mavromatis K."/>
            <person name="Mikhailova N."/>
            <person name="Pati A."/>
            <person name="Chen A."/>
            <person name="Palaniappan K."/>
            <person name="Land M."/>
            <person name="Brambilla E.M."/>
            <person name="Rohde M."/>
            <person name="Abt B."/>
            <person name="Verbarg S."/>
            <person name="Goker M."/>
            <person name="Bristow J."/>
            <person name="Eisen J.A."/>
            <person name="Markowitz V."/>
            <person name="Hugenholtz P."/>
            <person name="Kyrpides N.C."/>
            <person name="Klenk H.P."/>
            <person name="Woyke T."/>
        </authorList>
    </citation>
    <scope>NUCLEOTIDE SEQUENCE [LARGE SCALE GENOMIC DNA]</scope>
    <source>
        <strain evidence="6">ATCC 35100 / DSM 5205 / JP2</strain>
    </source>
</reference>
<keyword evidence="1" id="KW-0805">Transcription regulation</keyword>
<evidence type="ECO:0000256" key="1">
    <source>
        <dbReference type="ARBA" id="ARBA00023015"/>
    </source>
</evidence>
<dbReference type="InterPro" id="IPR050204">
    <property type="entry name" value="AraC_XylS_family_regulators"/>
</dbReference>
<dbReference type="RefSeq" id="WP_002709995.1">
    <property type="nucleotide sequence ID" value="NZ_JH651384.1"/>
</dbReference>
<dbReference type="GO" id="GO:0043565">
    <property type="term" value="F:sequence-specific DNA binding"/>
    <property type="evidence" value="ECO:0007669"/>
    <property type="project" value="InterPro"/>
</dbReference>
<evidence type="ECO:0000313" key="5">
    <source>
        <dbReference type="EMBL" id="EIJ36109.1"/>
    </source>
</evidence>
<dbReference type="PANTHER" id="PTHR46796:SF12">
    <property type="entry name" value="HTH-TYPE DNA-BINDING TRANSCRIPTIONAL ACTIVATOR EUTR"/>
    <property type="match status" value="1"/>
</dbReference>
<sequence>MGFIDSLFDTLPRRLSDADLLVKTADPDTLQATLNTVMENLSIQLSAAASGGSFCVSRLPLSAVQLLYMKCPDAIRVKSAMLKSVLMVFPVSGGLTQRLNGVDIAVRPGNALVVSSGDRLNAQWLEKTEAFVIHVPDFTLFRYWVDYWDGHVIFPATFSPVLSYAKSSGNSVSKLLADIMMDAGDENSLIRRGVTLAAVENRLILTLLHDLLASYPEKKGIGVDGFKPVYIKRVLQYIVENERENISMADLARVAGVSPRTLQLGFDRIYGIPPMSYVRRHKLVKVRHVLKTLMTDNVVIGDIAAKWGFLHSSNFARNYKELFGESPSATVNKRLMAL</sequence>
<evidence type="ECO:0000256" key="2">
    <source>
        <dbReference type="ARBA" id="ARBA00023125"/>
    </source>
</evidence>
<dbReference type="PANTHER" id="PTHR46796">
    <property type="entry name" value="HTH-TYPE TRANSCRIPTIONAL ACTIVATOR RHAS-RELATED"/>
    <property type="match status" value="1"/>
</dbReference>
<dbReference type="Pfam" id="PF12833">
    <property type="entry name" value="HTH_18"/>
    <property type="match status" value="1"/>
</dbReference>
<dbReference type="SMART" id="SM00342">
    <property type="entry name" value="HTH_ARAC"/>
    <property type="match status" value="1"/>
</dbReference>
<gene>
    <name evidence="5" type="ORF">Thini_3604</name>
</gene>
<dbReference type="Pfam" id="PF14525">
    <property type="entry name" value="AraC_binding_2"/>
    <property type="match status" value="1"/>
</dbReference>